<dbReference type="PROSITE" id="PS00061">
    <property type="entry name" value="ADH_SHORT"/>
    <property type="match status" value="1"/>
</dbReference>
<dbReference type="PROSITE" id="PS51257">
    <property type="entry name" value="PROKAR_LIPOPROTEIN"/>
    <property type="match status" value="1"/>
</dbReference>
<dbReference type="EMBL" id="JADGJQ010000033">
    <property type="protein sequence ID" value="KAJ3177444.1"/>
    <property type="molecule type" value="Genomic_DNA"/>
</dbReference>
<reference evidence="5" key="1">
    <citation type="submission" date="2020-05" db="EMBL/GenBank/DDBJ databases">
        <title>Phylogenomic resolution of chytrid fungi.</title>
        <authorList>
            <person name="Stajich J.E."/>
            <person name="Amses K."/>
            <person name="Simmons R."/>
            <person name="Seto K."/>
            <person name="Myers J."/>
            <person name="Bonds A."/>
            <person name="Quandt C.A."/>
            <person name="Barry K."/>
            <person name="Liu P."/>
            <person name="Grigoriev I."/>
            <person name="Longcore J.E."/>
            <person name="James T.Y."/>
        </authorList>
    </citation>
    <scope>NUCLEOTIDE SEQUENCE</scope>
    <source>
        <strain evidence="5">JEL0379</strain>
    </source>
</reference>
<name>A0AAD5XLX8_9FUNG</name>
<evidence type="ECO:0000256" key="4">
    <source>
        <dbReference type="RuleBase" id="RU000363"/>
    </source>
</evidence>
<keyword evidence="3" id="KW-0560">Oxidoreductase</keyword>
<dbReference type="PRINTS" id="PR00080">
    <property type="entry name" value="SDRFAMILY"/>
</dbReference>
<dbReference type="PANTHER" id="PTHR42901">
    <property type="entry name" value="ALCOHOL DEHYDROGENASE"/>
    <property type="match status" value="1"/>
</dbReference>
<evidence type="ECO:0000313" key="6">
    <source>
        <dbReference type="Proteomes" id="UP001212152"/>
    </source>
</evidence>
<proteinExistence type="inferred from homology"/>
<keyword evidence="6" id="KW-1185">Reference proteome</keyword>
<dbReference type="PRINTS" id="PR00081">
    <property type="entry name" value="GDHRDH"/>
</dbReference>
<dbReference type="GO" id="GO:0016616">
    <property type="term" value="F:oxidoreductase activity, acting on the CH-OH group of donors, NAD or NADP as acceptor"/>
    <property type="evidence" value="ECO:0007669"/>
    <property type="project" value="UniProtKB-ARBA"/>
</dbReference>
<evidence type="ECO:0000256" key="2">
    <source>
        <dbReference type="ARBA" id="ARBA00022857"/>
    </source>
</evidence>
<sequence length="253" mass="26889">MGRLTGKNVFVTGASAGIGAACALEFAKEGSNLYIAARRMEKLAELQATIKEVAPTVTVTPIQLDIRDRAQVFAALQPLDIDVLVNNAGLVIGVDSIETVSEEAVETMLETNVKGLLWATQASLARMKTRKCGHIINVSSISGREVYPGGGVYCASKHAVDALTRTLRMELYDTPINVTSVDPGLVETEFSIVRFRGDKAKADSVYKGMSPLTPSDVAETVVFAASRPPHVQVASVLLLPSAQASATMVSRKA</sequence>
<accession>A0AAD5XLX8</accession>
<protein>
    <submittedName>
        <fullName evidence="5">Uncharacterized protein</fullName>
    </submittedName>
</protein>
<dbReference type="InterPro" id="IPR020904">
    <property type="entry name" value="Sc_DH/Rdtase_CS"/>
</dbReference>
<evidence type="ECO:0000256" key="1">
    <source>
        <dbReference type="ARBA" id="ARBA00006484"/>
    </source>
</evidence>
<dbReference type="Gene3D" id="3.40.50.720">
    <property type="entry name" value="NAD(P)-binding Rossmann-like Domain"/>
    <property type="match status" value="1"/>
</dbReference>
<evidence type="ECO:0000256" key="3">
    <source>
        <dbReference type="ARBA" id="ARBA00023002"/>
    </source>
</evidence>
<dbReference type="Proteomes" id="UP001212152">
    <property type="component" value="Unassembled WGS sequence"/>
</dbReference>
<evidence type="ECO:0000313" key="5">
    <source>
        <dbReference type="EMBL" id="KAJ3177444.1"/>
    </source>
</evidence>
<organism evidence="5 6">
    <name type="scientific">Geranomyces variabilis</name>
    <dbReference type="NCBI Taxonomy" id="109894"/>
    <lineage>
        <taxon>Eukaryota</taxon>
        <taxon>Fungi</taxon>
        <taxon>Fungi incertae sedis</taxon>
        <taxon>Chytridiomycota</taxon>
        <taxon>Chytridiomycota incertae sedis</taxon>
        <taxon>Chytridiomycetes</taxon>
        <taxon>Spizellomycetales</taxon>
        <taxon>Powellomycetaceae</taxon>
        <taxon>Geranomyces</taxon>
    </lineage>
</organism>
<dbReference type="AlphaFoldDB" id="A0AAD5XLX8"/>
<gene>
    <name evidence="5" type="ORF">HDU87_004463</name>
</gene>
<comment type="caution">
    <text evidence="5">The sequence shown here is derived from an EMBL/GenBank/DDBJ whole genome shotgun (WGS) entry which is preliminary data.</text>
</comment>
<dbReference type="SUPFAM" id="SSF51735">
    <property type="entry name" value="NAD(P)-binding Rossmann-fold domains"/>
    <property type="match status" value="1"/>
</dbReference>
<dbReference type="PANTHER" id="PTHR42901:SF1">
    <property type="entry name" value="ALCOHOL DEHYDROGENASE"/>
    <property type="match status" value="1"/>
</dbReference>
<comment type="similarity">
    <text evidence="1 4">Belongs to the short-chain dehydrogenases/reductases (SDR) family.</text>
</comment>
<dbReference type="InterPro" id="IPR036291">
    <property type="entry name" value="NAD(P)-bd_dom_sf"/>
</dbReference>
<dbReference type="InterPro" id="IPR002347">
    <property type="entry name" value="SDR_fam"/>
</dbReference>
<dbReference type="Pfam" id="PF00106">
    <property type="entry name" value="adh_short"/>
    <property type="match status" value="1"/>
</dbReference>
<keyword evidence="2" id="KW-0521">NADP</keyword>
<dbReference type="FunFam" id="3.40.50.720:FF:000047">
    <property type="entry name" value="NADP-dependent L-serine/L-allo-threonine dehydrogenase"/>
    <property type="match status" value="1"/>
</dbReference>